<dbReference type="OMA" id="FLYHEMM"/>
<evidence type="ECO:0000313" key="7">
    <source>
        <dbReference type="EnsemblMetazoa" id="KAF7492844.1"/>
    </source>
</evidence>
<accession>A0A834RAJ0</accession>
<keyword evidence="2 3" id="KW-0808">Transferase</keyword>
<reference evidence="6" key="2">
    <citation type="submission" date="2020-01" db="EMBL/GenBank/DDBJ databases">
        <authorList>
            <person name="Korhonen P.K.K."/>
            <person name="Guangxu M.G."/>
            <person name="Wang T.W."/>
            <person name="Stroehlein A.J.S."/>
            <person name="Young N.D."/>
            <person name="Ang C.-S.A."/>
            <person name="Fernando D.W.F."/>
            <person name="Lu H.L."/>
            <person name="Taylor S.T."/>
            <person name="Ehtesham M.E.M."/>
            <person name="Najaraj S.H.N."/>
            <person name="Harsha G.H.G."/>
            <person name="Madugundu A.M."/>
            <person name="Renuse S.R."/>
            <person name="Holt D.H."/>
            <person name="Pandey A.P."/>
            <person name="Papenfuss A.P."/>
            <person name="Gasser R.B.G."/>
            <person name="Fischer K.F."/>
        </authorList>
    </citation>
    <scope>NUCLEOTIDE SEQUENCE</scope>
    <source>
        <strain evidence="6">SSS_KF_BRIS2020</strain>
    </source>
</reference>
<dbReference type="InterPro" id="IPR001045">
    <property type="entry name" value="Spermi_synthase"/>
</dbReference>
<feature type="domain" description="PABS" evidence="5">
    <location>
        <begin position="11"/>
        <end position="247"/>
    </location>
</feature>
<dbReference type="EnsemblMetazoa" id="SSS_3974s_mrna">
    <property type="protein sequence ID" value="KAF7492844.1"/>
    <property type="gene ID" value="SSS_3974"/>
</dbReference>
<evidence type="ECO:0000313" key="8">
    <source>
        <dbReference type="Proteomes" id="UP000070412"/>
    </source>
</evidence>
<dbReference type="GO" id="GO:0005829">
    <property type="term" value="C:cytosol"/>
    <property type="evidence" value="ECO:0007669"/>
    <property type="project" value="TreeGrafter"/>
</dbReference>
<dbReference type="OrthoDB" id="38125at2759"/>
<dbReference type="FunFam" id="3.40.50.150:FF:000013">
    <property type="entry name" value="Spermidine synthase"/>
    <property type="match status" value="1"/>
</dbReference>
<dbReference type="PROSITE" id="PS51006">
    <property type="entry name" value="PABS_2"/>
    <property type="match status" value="1"/>
</dbReference>
<evidence type="ECO:0000256" key="2">
    <source>
        <dbReference type="ARBA" id="ARBA00022679"/>
    </source>
</evidence>
<keyword evidence="8" id="KW-1185">Reference proteome</keyword>
<dbReference type="NCBIfam" id="TIGR00417">
    <property type="entry name" value="speE"/>
    <property type="match status" value="1"/>
</dbReference>
<dbReference type="PROSITE" id="PS01330">
    <property type="entry name" value="PABS_1"/>
    <property type="match status" value="1"/>
</dbReference>
<dbReference type="CDD" id="cd02440">
    <property type="entry name" value="AdoMet_MTases"/>
    <property type="match status" value="1"/>
</dbReference>
<dbReference type="PANTHER" id="PTHR11558:SF11">
    <property type="entry name" value="SPERMIDINE SYNTHASE"/>
    <property type="match status" value="1"/>
</dbReference>
<dbReference type="AlphaFoldDB" id="A0A834RAJ0"/>
<evidence type="ECO:0000256" key="1">
    <source>
        <dbReference type="ARBA" id="ARBA00007867"/>
    </source>
</evidence>
<reference evidence="7" key="3">
    <citation type="submission" date="2022-06" db="UniProtKB">
        <authorList>
            <consortium name="EnsemblMetazoa"/>
        </authorList>
    </citation>
    <scope>IDENTIFICATION</scope>
</reference>
<dbReference type="Gene3D" id="3.40.50.150">
    <property type="entry name" value="Vaccinia Virus protein VP39"/>
    <property type="match status" value="1"/>
</dbReference>
<gene>
    <name evidence="6" type="ORF">SSS_3974</name>
</gene>
<dbReference type="InterPro" id="IPR037163">
    <property type="entry name" value="Spermidine_synt_N_sf"/>
</dbReference>
<dbReference type="HAMAP" id="MF_00198">
    <property type="entry name" value="Spermidine_synth"/>
    <property type="match status" value="1"/>
</dbReference>
<comment type="similarity">
    <text evidence="1 4">Belongs to the spermidine/spermine synthase family.</text>
</comment>
<dbReference type="PANTHER" id="PTHR11558">
    <property type="entry name" value="SPERMIDINE/SPERMINE SYNTHASE"/>
    <property type="match status" value="1"/>
</dbReference>
<dbReference type="InterPro" id="IPR030374">
    <property type="entry name" value="PABS"/>
</dbReference>
<dbReference type="InterPro" id="IPR030373">
    <property type="entry name" value="PABS_CS"/>
</dbReference>
<proteinExistence type="inferred from homology"/>
<reference evidence="8" key="1">
    <citation type="journal article" date="2020" name="PLoS Negl. Trop. Dis.">
        <title>High-quality nuclear genome for Sarcoptes scabiei-A critical resource for a neglected parasite.</title>
        <authorList>
            <person name="Korhonen P.K."/>
            <person name="Gasser R.B."/>
            <person name="Ma G."/>
            <person name="Wang T."/>
            <person name="Stroehlein A.J."/>
            <person name="Young N.D."/>
            <person name="Ang C.S."/>
            <person name="Fernando D.D."/>
            <person name="Lu H.C."/>
            <person name="Taylor S."/>
            <person name="Reynolds S.L."/>
            <person name="Mofiz E."/>
            <person name="Najaraj S.H."/>
            <person name="Gowda H."/>
            <person name="Madugundu A."/>
            <person name="Renuse S."/>
            <person name="Holt D."/>
            <person name="Pandey A."/>
            <person name="Papenfuss A.T."/>
            <person name="Fischer K."/>
        </authorList>
    </citation>
    <scope>NUCLEOTIDE SEQUENCE [LARGE SCALE GENOMIC DNA]</scope>
</reference>
<evidence type="ECO:0000256" key="4">
    <source>
        <dbReference type="RuleBase" id="RU003836"/>
    </source>
</evidence>
<evidence type="ECO:0000256" key="3">
    <source>
        <dbReference type="PROSITE-ProRule" id="PRU00354"/>
    </source>
</evidence>
<evidence type="ECO:0000259" key="5">
    <source>
        <dbReference type="PROSITE" id="PS51006"/>
    </source>
</evidence>
<evidence type="ECO:0000313" key="6">
    <source>
        <dbReference type="EMBL" id="KAF7492844.1"/>
    </source>
</evidence>
<dbReference type="Pfam" id="PF01564">
    <property type="entry name" value="Spermine_synth"/>
    <property type="match status" value="1"/>
</dbReference>
<protein>
    <submittedName>
        <fullName evidence="6">Spermidine synthase</fullName>
    </submittedName>
</protein>
<dbReference type="NCBIfam" id="NF037959">
    <property type="entry name" value="MFS_SpdSyn"/>
    <property type="match status" value="1"/>
</dbReference>
<dbReference type="InterPro" id="IPR035246">
    <property type="entry name" value="Spermidine_synt_N"/>
</dbReference>
<dbReference type="GO" id="GO:0004766">
    <property type="term" value="F:spermidine synthase activity"/>
    <property type="evidence" value="ECO:0007669"/>
    <property type="project" value="TreeGrafter"/>
</dbReference>
<keyword evidence="3" id="KW-0620">Polyamine biosynthesis</keyword>
<dbReference type="GO" id="GO:0008295">
    <property type="term" value="P:spermidine biosynthetic process"/>
    <property type="evidence" value="ECO:0007669"/>
    <property type="project" value="TreeGrafter"/>
</dbReference>
<dbReference type="Pfam" id="PF17284">
    <property type="entry name" value="Spermine_synt_N"/>
    <property type="match status" value="1"/>
</dbReference>
<feature type="active site" description="Proton acceptor" evidence="3">
    <location>
        <position position="167"/>
    </location>
</feature>
<dbReference type="SUPFAM" id="SSF53335">
    <property type="entry name" value="S-adenosyl-L-methionine-dependent methyltransferases"/>
    <property type="match status" value="1"/>
</dbReference>
<name>A0A834RAJ0_SARSC</name>
<dbReference type="EMBL" id="WVUK01000056">
    <property type="protein sequence ID" value="KAF7492844.1"/>
    <property type="molecule type" value="Genomic_DNA"/>
</dbReference>
<dbReference type="Proteomes" id="UP000070412">
    <property type="component" value="Unassembled WGS sequence"/>
</dbReference>
<sequence length="289" mass="33330">MIMDKNNSENDDWFEETGVLNSANVRSKIKIDEILIRKTSEYQNILVFRNNLFGKCLVLDDSIQCTELDECSYQEMISFLPLNAHRDPKKVLIIGGGDGGVVREVSKHSCVEEIIQCEIDEEVVKVSKQFLQFMSKGFDSPKLKLLFQDGYEYVRQHKNRFDVIITDSSDPKGPALSLYQREYYQALYDCLKDDGIICCQAESYWFDLKFIKNLFRMVKNIFPSVAYASTNVGSYPSGQIGFLIASKKANMDFEKVKHQVNGELKYYSERMHFSAFVLPNFVQQELAML</sequence>
<dbReference type="Gene3D" id="2.30.140.10">
    <property type="entry name" value="Spermidine synthase, tetramerisation domain"/>
    <property type="match status" value="1"/>
</dbReference>
<organism evidence="6">
    <name type="scientific">Sarcoptes scabiei</name>
    <name type="common">Itch mite</name>
    <name type="synonym">Acarus scabiei</name>
    <dbReference type="NCBI Taxonomy" id="52283"/>
    <lineage>
        <taxon>Eukaryota</taxon>
        <taxon>Metazoa</taxon>
        <taxon>Ecdysozoa</taxon>
        <taxon>Arthropoda</taxon>
        <taxon>Chelicerata</taxon>
        <taxon>Arachnida</taxon>
        <taxon>Acari</taxon>
        <taxon>Acariformes</taxon>
        <taxon>Sarcoptiformes</taxon>
        <taxon>Astigmata</taxon>
        <taxon>Psoroptidia</taxon>
        <taxon>Sarcoptoidea</taxon>
        <taxon>Sarcoptidae</taxon>
        <taxon>Sarcoptinae</taxon>
        <taxon>Sarcoptes</taxon>
    </lineage>
</organism>
<dbReference type="NCBIfam" id="NF002010">
    <property type="entry name" value="PRK00811.1"/>
    <property type="match status" value="1"/>
</dbReference>
<dbReference type="InterPro" id="IPR029063">
    <property type="entry name" value="SAM-dependent_MTases_sf"/>
</dbReference>